<gene>
    <name evidence="2" type="ORF">S01H1_49440</name>
</gene>
<proteinExistence type="predicted"/>
<feature type="transmembrane region" description="Helical" evidence="1">
    <location>
        <begin position="21"/>
        <end position="46"/>
    </location>
</feature>
<evidence type="ECO:0000256" key="1">
    <source>
        <dbReference type="SAM" id="Phobius"/>
    </source>
</evidence>
<evidence type="ECO:0000313" key="2">
    <source>
        <dbReference type="EMBL" id="GAG22296.1"/>
    </source>
</evidence>
<accession>X0XBG1</accession>
<dbReference type="EMBL" id="BARS01031808">
    <property type="protein sequence ID" value="GAG22296.1"/>
    <property type="molecule type" value="Genomic_DNA"/>
</dbReference>
<protein>
    <submittedName>
        <fullName evidence="2">Uncharacterized protein</fullName>
    </submittedName>
</protein>
<keyword evidence="1" id="KW-0812">Transmembrane</keyword>
<feature type="transmembrane region" description="Helical" evidence="1">
    <location>
        <begin position="66"/>
        <end position="89"/>
    </location>
</feature>
<name>X0XBG1_9ZZZZ</name>
<feature type="non-terminal residue" evidence="2">
    <location>
        <position position="1"/>
    </location>
</feature>
<feature type="transmembrane region" description="Helical" evidence="1">
    <location>
        <begin position="162"/>
        <end position="180"/>
    </location>
</feature>
<organism evidence="2">
    <name type="scientific">marine sediment metagenome</name>
    <dbReference type="NCBI Taxonomy" id="412755"/>
    <lineage>
        <taxon>unclassified sequences</taxon>
        <taxon>metagenomes</taxon>
        <taxon>ecological metagenomes</taxon>
    </lineage>
</organism>
<feature type="transmembrane region" description="Helical" evidence="1">
    <location>
        <begin position="135"/>
        <end position="155"/>
    </location>
</feature>
<comment type="caution">
    <text evidence="2">The sequence shown here is derived from an EMBL/GenBank/DDBJ whole genome shotgun (WGS) entry which is preliminary data.</text>
</comment>
<dbReference type="AlphaFoldDB" id="X0XBG1"/>
<keyword evidence="1" id="KW-1133">Transmembrane helix</keyword>
<keyword evidence="1" id="KW-0472">Membrane</keyword>
<sequence>YLLFLYIKNRYVYDMGINVRFTLAVSALLIILVPVVCVFSVTANPIPVYPDPEPVFLGPSNINTVPILWILFVFVIDFFIDILILYAGIYLLDRNELIMNRDVLDFSKKTFLFAVVIISMVGLLSELIFGAWIGGLIIALFLIFLSFVFVSRYILKISWANSYRMGLFAIIVNIAVWIVVFTV</sequence>
<reference evidence="2" key="1">
    <citation type="journal article" date="2014" name="Front. Microbiol.">
        <title>High frequency of phylogenetically diverse reductive dehalogenase-homologous genes in deep subseafloor sedimentary metagenomes.</title>
        <authorList>
            <person name="Kawai M."/>
            <person name="Futagami T."/>
            <person name="Toyoda A."/>
            <person name="Takaki Y."/>
            <person name="Nishi S."/>
            <person name="Hori S."/>
            <person name="Arai W."/>
            <person name="Tsubouchi T."/>
            <person name="Morono Y."/>
            <person name="Uchiyama I."/>
            <person name="Ito T."/>
            <person name="Fujiyama A."/>
            <person name="Inagaki F."/>
            <person name="Takami H."/>
        </authorList>
    </citation>
    <scope>NUCLEOTIDE SEQUENCE</scope>
    <source>
        <strain evidence="2">Expedition CK06-06</strain>
    </source>
</reference>
<feature type="transmembrane region" description="Helical" evidence="1">
    <location>
        <begin position="110"/>
        <end position="129"/>
    </location>
</feature>